<organismHost>
    <name type="scientific">Paramecium bursaria</name>
    <dbReference type="NCBI Taxonomy" id="74790"/>
</organismHost>
<organism evidence="3 4">
    <name type="scientific">Paramecium bursaria Chlorella virus FR483</name>
    <name type="common">PBCV-FR483</name>
    <dbReference type="NCBI Taxonomy" id="399781"/>
    <lineage>
        <taxon>Viruses</taxon>
        <taxon>Varidnaviria</taxon>
        <taxon>Bamfordvirae</taxon>
        <taxon>Nucleocytoviricota</taxon>
        <taxon>Megaviricetes</taxon>
        <taxon>Algavirales</taxon>
        <taxon>Phycodnaviridae</taxon>
        <taxon>Chlorovirus</taxon>
        <taxon>Chlorovirus conductrix</taxon>
        <taxon>Paramecium bursaria Chlorella virus A1</taxon>
    </lineage>
</organism>
<reference evidence="3" key="1">
    <citation type="journal article" date="2007" name="Virology">
        <title>Sequence and annotation of the 314-kb MT325 and the 321-kb FR483 viruses that infect Chlorella Pbi.</title>
        <authorList>
            <person name="Fitzgerald L.A."/>
            <person name="Graves M.V."/>
            <person name="Li X."/>
            <person name="Feldblyum T."/>
            <person name="Hartigan J."/>
            <person name="Van Etten J.L."/>
        </authorList>
    </citation>
    <scope>NUCLEOTIDE SEQUENCE [LARGE SCALE GENOMIC DNA]</scope>
    <source>
        <strain evidence="3">FR483</strain>
    </source>
</reference>
<keyword evidence="2" id="KW-0812">Transmembrane</keyword>
<feature type="region of interest" description="Disordered" evidence="1">
    <location>
        <begin position="68"/>
        <end position="88"/>
    </location>
</feature>
<keyword evidence="2" id="KW-1133">Transmembrane helix</keyword>
<dbReference type="EMBL" id="DQ890022">
    <property type="protein sequence ID" value="ABT16024.1"/>
    <property type="molecule type" value="Genomic_DNA"/>
</dbReference>
<gene>
    <name evidence="3" type="primary">n739R</name>
    <name evidence="3" type="ORF">FR483_n739R</name>
</gene>
<protein>
    <submittedName>
        <fullName evidence="3">Uncharacterized protein n739R</fullName>
    </submittedName>
</protein>
<evidence type="ECO:0000313" key="3">
    <source>
        <dbReference type="EMBL" id="ABT16024.1"/>
    </source>
</evidence>
<feature type="transmembrane region" description="Helical" evidence="2">
    <location>
        <begin position="6"/>
        <end position="22"/>
    </location>
</feature>
<proteinExistence type="predicted"/>
<evidence type="ECO:0000313" key="4">
    <source>
        <dbReference type="Proteomes" id="UP000204095"/>
    </source>
</evidence>
<keyword evidence="2" id="KW-0472">Membrane</keyword>
<dbReference type="Proteomes" id="UP000204095">
    <property type="component" value="Segment"/>
</dbReference>
<dbReference type="RefSeq" id="YP_001426371.1">
    <property type="nucleotide sequence ID" value="NC_008603.1"/>
</dbReference>
<dbReference type="KEGG" id="vg:5469771"/>
<evidence type="ECO:0000256" key="1">
    <source>
        <dbReference type="SAM" id="MobiDB-lite"/>
    </source>
</evidence>
<accession>A7J893</accession>
<evidence type="ECO:0000256" key="2">
    <source>
        <dbReference type="SAM" id="Phobius"/>
    </source>
</evidence>
<name>A7J893_PBCVF</name>
<sequence length="88" mass="10203">MAPGMIAFITMTFFIYVIFNVYRYSHSLFLSLSATIFSRQTGSFTVRVRHKWLSRSLCFAQKVFLSSQGHENPRTPTRLPHTEQSNVI</sequence>
<dbReference type="GeneID" id="5469771"/>